<dbReference type="Pfam" id="PF00270">
    <property type="entry name" value="DEAD"/>
    <property type="match status" value="1"/>
</dbReference>
<evidence type="ECO:0000256" key="3">
    <source>
        <dbReference type="ARBA" id="ARBA00022806"/>
    </source>
</evidence>
<dbReference type="GO" id="GO:0005829">
    <property type="term" value="C:cytosol"/>
    <property type="evidence" value="ECO:0007669"/>
    <property type="project" value="TreeGrafter"/>
</dbReference>
<dbReference type="Pfam" id="PF00271">
    <property type="entry name" value="Helicase_C"/>
    <property type="match status" value="1"/>
</dbReference>
<keyword evidence="4" id="KW-0067">ATP-binding</keyword>
<evidence type="ECO:0000259" key="8">
    <source>
        <dbReference type="PROSITE" id="PS51194"/>
    </source>
</evidence>
<dbReference type="PROSITE" id="PS51194">
    <property type="entry name" value="HELICASE_CTER"/>
    <property type="match status" value="1"/>
</dbReference>
<keyword evidence="10" id="KW-1185">Reference proteome</keyword>
<dbReference type="SMART" id="SM00490">
    <property type="entry name" value="HELICc"/>
    <property type="match status" value="1"/>
</dbReference>
<comment type="similarity">
    <text evidence="5">Belongs to the DEAD box helicase family.</text>
</comment>
<dbReference type="KEGG" id="agy:ATC03_15565"/>
<evidence type="ECO:0000313" key="9">
    <source>
        <dbReference type="EMBL" id="ANJ27921.1"/>
    </source>
</evidence>
<evidence type="ECO:0000256" key="1">
    <source>
        <dbReference type="ARBA" id="ARBA00022741"/>
    </source>
</evidence>
<accession>A0A191WI33</accession>
<dbReference type="PROSITE" id="PS51192">
    <property type="entry name" value="HELICASE_ATP_BIND_1"/>
    <property type="match status" value="1"/>
</dbReference>
<dbReference type="RefSeq" id="WP_067879040.1">
    <property type="nucleotide sequence ID" value="NZ_CP013979.1"/>
</dbReference>
<dbReference type="CDD" id="cd18787">
    <property type="entry name" value="SF2_C_DEAD"/>
    <property type="match status" value="1"/>
</dbReference>
<feature type="domain" description="Helicase C-terminal" evidence="8">
    <location>
        <begin position="236"/>
        <end position="387"/>
    </location>
</feature>
<dbReference type="PANTHER" id="PTHR47959">
    <property type="entry name" value="ATP-DEPENDENT RNA HELICASE RHLE-RELATED"/>
    <property type="match status" value="1"/>
</dbReference>
<dbReference type="InterPro" id="IPR014001">
    <property type="entry name" value="Helicase_ATP-bd"/>
</dbReference>
<dbReference type="EMBL" id="CP013979">
    <property type="protein sequence ID" value="ANJ27921.1"/>
    <property type="molecule type" value="Genomic_DNA"/>
</dbReference>
<dbReference type="STRING" id="453304.ATC03_15565"/>
<dbReference type="InterPro" id="IPR027417">
    <property type="entry name" value="P-loop_NTPase"/>
</dbReference>
<keyword evidence="2" id="KW-0378">Hydrolase</keyword>
<protein>
    <submittedName>
        <fullName evidence="9">DEAD/DEAH box helicase</fullName>
    </submittedName>
</protein>
<evidence type="ECO:0000259" key="7">
    <source>
        <dbReference type="PROSITE" id="PS51192"/>
    </source>
</evidence>
<dbReference type="Gene3D" id="3.40.50.300">
    <property type="entry name" value="P-loop containing nucleotide triphosphate hydrolases"/>
    <property type="match status" value="2"/>
</dbReference>
<feature type="compositionally biased region" description="Polar residues" evidence="6">
    <location>
        <begin position="475"/>
        <end position="491"/>
    </location>
</feature>
<dbReference type="InterPro" id="IPR001650">
    <property type="entry name" value="Helicase_C-like"/>
</dbReference>
<dbReference type="GO" id="GO:0005524">
    <property type="term" value="F:ATP binding"/>
    <property type="evidence" value="ECO:0007669"/>
    <property type="project" value="UniProtKB-KW"/>
</dbReference>
<dbReference type="SUPFAM" id="SSF52540">
    <property type="entry name" value="P-loop containing nucleoside triphosphate hydrolases"/>
    <property type="match status" value="1"/>
</dbReference>
<gene>
    <name evidence="9" type="ORF">ATC03_15565</name>
</gene>
<sequence>MTDITFANLGVPAPIVAALSADGKTSPFPIQVDTLPDTLAGRDVLGRGKTGSGKTLAFSIPMAARLGGELSGGRRRPGRPLGLVLAPTRELATQIDAVLAPLAKAYGMTTTTIFGGISQKRQVDALRAGVDIVVACPGRLEDLMKQGHVTLDAVEITVLDEADHMADLGFLPVVTRIMDKTPQSGQRLLFSATLDNGVDKLVKRFLHNEVLHSVDEATSHVAAMTHHVFEVDDVDAKNDLITALASGTGRRILFMRTKHHAKKLAKKLTEQGIPAVDLHGNLSQPQRDRNLAAFGDGSVKVLVATDVAARGVHVDNVELVIHVDPPMEHKAYLHRSGRTARAGSEGDVVTICLPSQKQDLKTLLRKAAIQVTPERVTAKSPSVTALVGDVAAYVKPLPRAAVQQQGGGGRSQGANAQRKRSVRDGAPQSGEARTEGGGRRRRGRGNGGGSGSGDVAPGAPRRDRSGRPAEAKSNAPKQGSGHSRGAQTTGAQRGASGRPAKQPLRVGSLVGQSSQRTNRRAQG</sequence>
<dbReference type="SMART" id="SM00487">
    <property type="entry name" value="DEXDc"/>
    <property type="match status" value="1"/>
</dbReference>
<feature type="compositionally biased region" description="Basic and acidic residues" evidence="6">
    <location>
        <begin position="460"/>
        <end position="470"/>
    </location>
</feature>
<evidence type="ECO:0000256" key="5">
    <source>
        <dbReference type="ARBA" id="ARBA00038437"/>
    </source>
</evidence>
<reference evidence="9 10" key="1">
    <citation type="journal article" date="2016" name="Int. J. Syst. Evol. Microbiol.">
        <title>Agromyces aureus sp. nov., isolated from the rhizosphere of Salix caprea L. grown in a heavy-metal-contaminated soil.</title>
        <authorList>
            <person name="Corretto E."/>
            <person name="Antonielli L."/>
            <person name="Sessitsch A."/>
            <person name="Compant S."/>
            <person name="Gorfer M."/>
            <person name="Kuffner M."/>
            <person name="Brader G."/>
        </authorList>
    </citation>
    <scope>NUCLEOTIDE SEQUENCE [LARGE SCALE GENOMIC DNA]</scope>
    <source>
        <strain evidence="9 10">AR33</strain>
    </source>
</reference>
<feature type="domain" description="Helicase ATP-binding" evidence="7">
    <location>
        <begin position="35"/>
        <end position="212"/>
    </location>
</feature>
<keyword evidence="3 9" id="KW-0347">Helicase</keyword>
<dbReference type="InterPro" id="IPR050079">
    <property type="entry name" value="DEAD_box_RNA_helicase"/>
</dbReference>
<dbReference type="AlphaFoldDB" id="A0A191WI33"/>
<dbReference type="GO" id="GO:0016787">
    <property type="term" value="F:hydrolase activity"/>
    <property type="evidence" value="ECO:0007669"/>
    <property type="project" value="UniProtKB-KW"/>
</dbReference>
<dbReference type="InterPro" id="IPR044742">
    <property type="entry name" value="DEAD/DEAH_RhlB"/>
</dbReference>
<evidence type="ECO:0000256" key="6">
    <source>
        <dbReference type="SAM" id="MobiDB-lite"/>
    </source>
</evidence>
<dbReference type="Proteomes" id="UP000078437">
    <property type="component" value="Chromosome"/>
</dbReference>
<dbReference type="CDD" id="cd00268">
    <property type="entry name" value="DEADc"/>
    <property type="match status" value="1"/>
</dbReference>
<keyword evidence="1" id="KW-0547">Nucleotide-binding</keyword>
<evidence type="ECO:0000256" key="2">
    <source>
        <dbReference type="ARBA" id="ARBA00022801"/>
    </source>
</evidence>
<proteinExistence type="inferred from homology"/>
<evidence type="ECO:0000256" key="4">
    <source>
        <dbReference type="ARBA" id="ARBA00022840"/>
    </source>
</evidence>
<dbReference type="GO" id="GO:0003724">
    <property type="term" value="F:RNA helicase activity"/>
    <property type="evidence" value="ECO:0007669"/>
    <property type="project" value="TreeGrafter"/>
</dbReference>
<feature type="region of interest" description="Disordered" evidence="6">
    <location>
        <begin position="401"/>
        <end position="523"/>
    </location>
</feature>
<organism evidence="9 10">
    <name type="scientific">Agromyces aureus</name>
    <dbReference type="NCBI Taxonomy" id="453304"/>
    <lineage>
        <taxon>Bacteria</taxon>
        <taxon>Bacillati</taxon>
        <taxon>Actinomycetota</taxon>
        <taxon>Actinomycetes</taxon>
        <taxon>Micrococcales</taxon>
        <taxon>Microbacteriaceae</taxon>
        <taxon>Agromyces</taxon>
    </lineage>
</organism>
<name>A0A191WI33_9MICO</name>
<dbReference type="OrthoDB" id="9805696at2"/>
<dbReference type="InterPro" id="IPR011545">
    <property type="entry name" value="DEAD/DEAH_box_helicase_dom"/>
</dbReference>
<reference evidence="10" key="2">
    <citation type="submission" date="2016-01" db="EMBL/GenBank/DDBJ databases">
        <title>Complete genome sequence of Agromyces aureus AR33T and comparison with related organisms.</title>
        <authorList>
            <person name="Corretto E."/>
            <person name="Antonielli L."/>
            <person name="Sessitsch A."/>
            <person name="Brader G."/>
        </authorList>
    </citation>
    <scope>NUCLEOTIDE SEQUENCE [LARGE SCALE GENOMIC DNA]</scope>
    <source>
        <strain evidence="10">AR33</strain>
    </source>
</reference>
<dbReference type="GO" id="GO:0003676">
    <property type="term" value="F:nucleic acid binding"/>
    <property type="evidence" value="ECO:0007669"/>
    <property type="project" value="InterPro"/>
</dbReference>
<evidence type="ECO:0000313" key="10">
    <source>
        <dbReference type="Proteomes" id="UP000078437"/>
    </source>
</evidence>
<dbReference type="PANTHER" id="PTHR47959:SF13">
    <property type="entry name" value="ATP-DEPENDENT RNA HELICASE RHLE"/>
    <property type="match status" value="1"/>
</dbReference>